<dbReference type="GO" id="GO:0005576">
    <property type="term" value="C:extracellular region"/>
    <property type="evidence" value="ECO:0007669"/>
    <property type="project" value="UniProtKB-SubCell"/>
</dbReference>
<keyword evidence="3" id="KW-0964">Secreted</keyword>
<name>A0A2G2XZK0_CAPAN</name>
<evidence type="ECO:0000256" key="1">
    <source>
        <dbReference type="ARBA" id="ARBA00004613"/>
    </source>
</evidence>
<comment type="similarity">
    <text evidence="2">Belongs to the GILT family.</text>
</comment>
<dbReference type="EMBL" id="AYRZ02000052">
    <property type="protein sequence ID" value="PHT62934.1"/>
    <property type="molecule type" value="Genomic_DNA"/>
</dbReference>
<evidence type="ECO:0000256" key="5">
    <source>
        <dbReference type="ARBA" id="ARBA00023180"/>
    </source>
</evidence>
<reference evidence="6 7" key="1">
    <citation type="journal article" date="2014" name="Nat. Genet.">
        <title>Genome sequence of the hot pepper provides insights into the evolution of pungency in Capsicum species.</title>
        <authorList>
            <person name="Kim S."/>
            <person name="Park M."/>
            <person name="Yeom S.I."/>
            <person name="Kim Y.M."/>
            <person name="Lee J.M."/>
            <person name="Lee H.A."/>
            <person name="Seo E."/>
            <person name="Choi J."/>
            <person name="Cheong K."/>
            <person name="Kim K.T."/>
            <person name="Jung K."/>
            <person name="Lee G.W."/>
            <person name="Oh S.K."/>
            <person name="Bae C."/>
            <person name="Kim S.B."/>
            <person name="Lee H.Y."/>
            <person name="Kim S.Y."/>
            <person name="Kim M.S."/>
            <person name="Kang B.C."/>
            <person name="Jo Y.D."/>
            <person name="Yang H.B."/>
            <person name="Jeong H.J."/>
            <person name="Kang W.H."/>
            <person name="Kwon J.K."/>
            <person name="Shin C."/>
            <person name="Lim J.Y."/>
            <person name="Park J.H."/>
            <person name="Huh J.H."/>
            <person name="Kim J.S."/>
            <person name="Kim B.D."/>
            <person name="Cohen O."/>
            <person name="Paran I."/>
            <person name="Suh M.C."/>
            <person name="Lee S.B."/>
            <person name="Kim Y.K."/>
            <person name="Shin Y."/>
            <person name="Noh S.J."/>
            <person name="Park J."/>
            <person name="Seo Y.S."/>
            <person name="Kwon S.Y."/>
            <person name="Kim H.A."/>
            <person name="Park J.M."/>
            <person name="Kim H.J."/>
            <person name="Choi S.B."/>
            <person name="Bosland P.W."/>
            <person name="Reeves G."/>
            <person name="Jo S.H."/>
            <person name="Lee B.W."/>
            <person name="Cho H.T."/>
            <person name="Choi H.S."/>
            <person name="Lee M.S."/>
            <person name="Yu Y."/>
            <person name="Do Choi Y."/>
            <person name="Park B.S."/>
            <person name="van Deynze A."/>
            <person name="Ashrafi H."/>
            <person name="Hill T."/>
            <person name="Kim W.T."/>
            <person name="Pai H.S."/>
            <person name="Ahn H.K."/>
            <person name="Yeam I."/>
            <person name="Giovannoni J.J."/>
            <person name="Rose J.K."/>
            <person name="Sorensen I."/>
            <person name="Lee S.J."/>
            <person name="Kim R.W."/>
            <person name="Choi I.Y."/>
            <person name="Choi B.S."/>
            <person name="Lim J.S."/>
            <person name="Lee Y.H."/>
            <person name="Choi D."/>
        </authorList>
    </citation>
    <scope>NUCLEOTIDE SEQUENCE [LARGE SCALE GENOMIC DNA]</scope>
    <source>
        <strain evidence="7">cv. CM334</strain>
    </source>
</reference>
<gene>
    <name evidence="6" type="ORF">T459_33221</name>
</gene>
<dbReference type="InterPro" id="IPR004911">
    <property type="entry name" value="Interferon-induced_GILT"/>
</dbReference>
<accession>A0A2G2XZK0</accession>
<dbReference type="Pfam" id="PF03227">
    <property type="entry name" value="GILT"/>
    <property type="match status" value="1"/>
</dbReference>
<dbReference type="GO" id="GO:0016671">
    <property type="term" value="F:oxidoreductase activity, acting on a sulfur group of donors, disulfide as acceptor"/>
    <property type="evidence" value="ECO:0007669"/>
    <property type="project" value="InterPro"/>
</dbReference>
<evidence type="ECO:0000256" key="4">
    <source>
        <dbReference type="ARBA" id="ARBA00022729"/>
    </source>
</evidence>
<dbReference type="STRING" id="4072.A0A2G2XZK0"/>
<evidence type="ECO:0008006" key="8">
    <source>
        <dbReference type="Google" id="ProtNLM"/>
    </source>
</evidence>
<dbReference type="AlphaFoldDB" id="A0A2G2XZK0"/>
<evidence type="ECO:0000313" key="6">
    <source>
        <dbReference type="EMBL" id="PHT62934.1"/>
    </source>
</evidence>
<comment type="caution">
    <text evidence="6">The sequence shown here is derived from an EMBL/GenBank/DDBJ whole genome shotgun (WGS) entry which is preliminary data.</text>
</comment>
<dbReference type="SMR" id="A0A2G2XZK0"/>
<keyword evidence="4" id="KW-0732">Signal</keyword>
<dbReference type="PANTHER" id="PTHR13234">
    <property type="entry name" value="GAMMA-INTERFERON INDUCIBLE LYSOSOMAL THIOL REDUCTASE GILT"/>
    <property type="match status" value="1"/>
</dbReference>
<dbReference type="PANTHER" id="PTHR13234:SF8">
    <property type="entry name" value="GAMMA-INTERFERON-INDUCIBLE LYSOSOMAL THIOL REDUCTASE"/>
    <property type="match status" value="1"/>
</dbReference>
<keyword evidence="7" id="KW-1185">Reference proteome</keyword>
<sequence>MYRCSIRTNCLKTSIFCFFPNSTLHDESFILHRPLKIHYSKFLLHLIKKIGIEPKFGRLHSMGMGIEGRQVLVILVVLYLLQLSSNYCCESCTVRVSGEVEKVKVDIYYETLCPSSAKFIVDNLPKLFDSGLIHVTQLKLFPYGNADVFNGTIYCQHGKLECLLNTVQACAIDVWTDLNKYLPFINCMENVVLESFVYRRQYPQWKTCYEKLKLDSTPVTDCLKSARGKELELFYAAETQALQPPHTYVPWVVVDGQPLYEDYENFISYICKAYKGTAEVPACSTSLNVIQKASNIESALL</sequence>
<keyword evidence="5" id="KW-0325">Glycoprotein</keyword>
<dbReference type="OrthoDB" id="958254at2759"/>
<protein>
    <recommendedName>
        <fullName evidence="8">Gamma-interferon-inducible lysosomal thiol reductase</fullName>
    </recommendedName>
</protein>
<evidence type="ECO:0000313" key="7">
    <source>
        <dbReference type="Proteomes" id="UP000222542"/>
    </source>
</evidence>
<dbReference type="GO" id="GO:0016491">
    <property type="term" value="F:oxidoreductase activity"/>
    <property type="evidence" value="ECO:0000318"/>
    <property type="project" value="GO_Central"/>
</dbReference>
<dbReference type="Gramene" id="PHT62934">
    <property type="protein sequence ID" value="PHT62934"/>
    <property type="gene ID" value="T459_33221"/>
</dbReference>
<evidence type="ECO:0000256" key="2">
    <source>
        <dbReference type="ARBA" id="ARBA00005679"/>
    </source>
</evidence>
<evidence type="ECO:0000256" key="3">
    <source>
        <dbReference type="ARBA" id="ARBA00022525"/>
    </source>
</evidence>
<dbReference type="Gene3D" id="3.40.30.10">
    <property type="entry name" value="Glutaredoxin"/>
    <property type="match status" value="1"/>
</dbReference>
<dbReference type="Proteomes" id="UP000222542">
    <property type="component" value="Unassembled WGS sequence"/>
</dbReference>
<organism evidence="6 7">
    <name type="scientific">Capsicum annuum</name>
    <name type="common">Capsicum pepper</name>
    <dbReference type="NCBI Taxonomy" id="4072"/>
    <lineage>
        <taxon>Eukaryota</taxon>
        <taxon>Viridiplantae</taxon>
        <taxon>Streptophyta</taxon>
        <taxon>Embryophyta</taxon>
        <taxon>Tracheophyta</taxon>
        <taxon>Spermatophyta</taxon>
        <taxon>Magnoliopsida</taxon>
        <taxon>eudicotyledons</taxon>
        <taxon>Gunneridae</taxon>
        <taxon>Pentapetalae</taxon>
        <taxon>asterids</taxon>
        <taxon>lamiids</taxon>
        <taxon>Solanales</taxon>
        <taxon>Solanaceae</taxon>
        <taxon>Solanoideae</taxon>
        <taxon>Capsiceae</taxon>
        <taxon>Capsicum</taxon>
    </lineage>
</organism>
<reference evidence="6 7" key="2">
    <citation type="journal article" date="2017" name="Genome Biol.">
        <title>New reference genome sequences of hot pepper reveal the massive evolution of plant disease-resistance genes by retroduplication.</title>
        <authorList>
            <person name="Kim S."/>
            <person name="Park J."/>
            <person name="Yeom S.I."/>
            <person name="Kim Y.M."/>
            <person name="Seo E."/>
            <person name="Kim K.T."/>
            <person name="Kim M.S."/>
            <person name="Lee J.M."/>
            <person name="Cheong K."/>
            <person name="Shin H.S."/>
            <person name="Kim S.B."/>
            <person name="Han K."/>
            <person name="Lee J."/>
            <person name="Park M."/>
            <person name="Lee H.A."/>
            <person name="Lee H.Y."/>
            <person name="Lee Y."/>
            <person name="Oh S."/>
            <person name="Lee J.H."/>
            <person name="Choi E."/>
            <person name="Choi E."/>
            <person name="Lee S.E."/>
            <person name="Jeon J."/>
            <person name="Kim H."/>
            <person name="Choi G."/>
            <person name="Song H."/>
            <person name="Lee J."/>
            <person name="Lee S.C."/>
            <person name="Kwon J.K."/>
            <person name="Lee H.Y."/>
            <person name="Koo N."/>
            <person name="Hong Y."/>
            <person name="Kim R.W."/>
            <person name="Kang W.H."/>
            <person name="Huh J.H."/>
            <person name="Kang B.C."/>
            <person name="Yang T.J."/>
            <person name="Lee Y.H."/>
            <person name="Bennetzen J.L."/>
            <person name="Choi D."/>
        </authorList>
    </citation>
    <scope>NUCLEOTIDE SEQUENCE [LARGE SCALE GENOMIC DNA]</scope>
    <source>
        <strain evidence="7">cv. CM334</strain>
    </source>
</reference>
<proteinExistence type="inferred from homology"/>
<comment type="subcellular location">
    <subcellularLocation>
        <location evidence="1">Secreted</location>
    </subcellularLocation>
</comment>